<feature type="domain" description="Sushi" evidence="7">
    <location>
        <begin position="257"/>
        <end position="326"/>
    </location>
</feature>
<proteinExistence type="predicted"/>
<dbReference type="GeneID" id="584476"/>
<evidence type="ECO:0000256" key="3">
    <source>
        <dbReference type="ARBA" id="ARBA00022729"/>
    </source>
</evidence>
<feature type="chain" id="PRO_5029504566" description="Sushi domain-containing protein" evidence="6">
    <location>
        <begin position="22"/>
        <end position="384"/>
    </location>
</feature>
<evidence type="ECO:0000256" key="6">
    <source>
        <dbReference type="SAM" id="SignalP"/>
    </source>
</evidence>
<evidence type="ECO:0000259" key="7">
    <source>
        <dbReference type="PROSITE" id="PS50923"/>
    </source>
</evidence>
<dbReference type="Pfam" id="PF00084">
    <property type="entry name" value="Sushi"/>
    <property type="match status" value="3"/>
</dbReference>
<dbReference type="Proteomes" id="UP000007110">
    <property type="component" value="Unassembled WGS sequence"/>
</dbReference>
<dbReference type="SMART" id="SM00032">
    <property type="entry name" value="CCP"/>
    <property type="match status" value="6"/>
</dbReference>
<dbReference type="PANTHER" id="PTHR45785">
    <property type="entry name" value="COMPLEMENT FACTOR H-RELATED"/>
    <property type="match status" value="1"/>
</dbReference>
<sequence>MWESLVFIPLLVVTFVPETFQACTRPSTGDNVVLSAELDSYYDYYYLEISCDDGYTQSGASYSYCYPSTGWDPDPSLVECQASCSLPKVDSDVIVEPEETTYSIGEKVTFSCTSGTLTGSFEGTCGTNATWIIETNPSCLDGCLAPESSNGTGTYEHTSTTTFACDTGYQLSTGDFTIEAICDDGSWSPDVECTSSGCLPPTVPTNVMYAPEESTYDENSMIVLSCEGETTPFGPEYSYCNSSKEWEPSPLLLNCYDKCEVPSFSDSDVIVTSDFTGSSDESYYDHTDTVRFSCAGGLFVDGPWKASCRNGAWSTNFGGDSPTCRANCTAPSNTLIDGQMFKHGHGEVIECVDEPGMVRLGGPKAFCIDGSWKPNVLCKYKTEL</sequence>
<protein>
    <recommendedName>
        <fullName evidence="7">Sushi domain-containing protein</fullName>
    </recommendedName>
</protein>
<accession>A0A7M7RCU3</accession>
<dbReference type="OrthoDB" id="504708at2759"/>
<feature type="signal peptide" evidence="6">
    <location>
        <begin position="1"/>
        <end position="21"/>
    </location>
</feature>
<comment type="caution">
    <text evidence="5">Lacks conserved residue(s) required for the propagation of feature annotation.</text>
</comment>
<keyword evidence="9" id="KW-1185">Reference proteome</keyword>
<dbReference type="OMA" id="PTCRANC"/>
<reference evidence="8" key="2">
    <citation type="submission" date="2021-01" db="UniProtKB">
        <authorList>
            <consortium name="EnsemblMetazoa"/>
        </authorList>
    </citation>
    <scope>IDENTIFICATION</scope>
</reference>
<feature type="domain" description="Sushi" evidence="7">
    <location>
        <begin position="82"/>
        <end position="141"/>
    </location>
</feature>
<dbReference type="RefSeq" id="XP_789428.3">
    <property type="nucleotide sequence ID" value="XM_784335.5"/>
</dbReference>
<comment type="subcellular location">
    <subcellularLocation>
        <location evidence="1">Virion</location>
    </subcellularLocation>
</comment>
<reference evidence="9" key="1">
    <citation type="submission" date="2015-02" db="EMBL/GenBank/DDBJ databases">
        <title>Genome sequencing for Strongylocentrotus purpuratus.</title>
        <authorList>
            <person name="Murali S."/>
            <person name="Liu Y."/>
            <person name="Vee V."/>
            <person name="English A."/>
            <person name="Wang M."/>
            <person name="Skinner E."/>
            <person name="Han Y."/>
            <person name="Muzny D.M."/>
            <person name="Worley K.C."/>
            <person name="Gibbs R.A."/>
        </authorList>
    </citation>
    <scope>NUCLEOTIDE SEQUENCE</scope>
</reference>
<evidence type="ECO:0000256" key="2">
    <source>
        <dbReference type="ARBA" id="ARBA00022659"/>
    </source>
</evidence>
<evidence type="ECO:0000313" key="9">
    <source>
        <dbReference type="Proteomes" id="UP000007110"/>
    </source>
</evidence>
<dbReference type="SUPFAM" id="SSF57535">
    <property type="entry name" value="Complement control module/SCR domain"/>
    <property type="match status" value="5"/>
</dbReference>
<feature type="domain" description="Sushi" evidence="7">
    <location>
        <begin position="21"/>
        <end position="79"/>
    </location>
</feature>
<dbReference type="EnsemblMetazoa" id="XM_784335">
    <property type="protein sequence ID" value="XP_789428"/>
    <property type="gene ID" value="LOC584476"/>
</dbReference>
<dbReference type="PANTHER" id="PTHR45785:SF2">
    <property type="entry name" value="COMPLEMENT FACTOR H-RELATED"/>
    <property type="match status" value="1"/>
</dbReference>
<keyword evidence="2 5" id="KW-0768">Sushi</keyword>
<dbReference type="InParanoid" id="A0A7M7RCU3"/>
<dbReference type="InterPro" id="IPR000436">
    <property type="entry name" value="Sushi_SCR_CCP_dom"/>
</dbReference>
<dbReference type="InterPro" id="IPR035976">
    <property type="entry name" value="Sushi/SCR/CCP_sf"/>
</dbReference>
<dbReference type="InterPro" id="IPR051503">
    <property type="entry name" value="ComplSys_Reg/VirEntry_Med"/>
</dbReference>
<evidence type="ECO:0000313" key="8">
    <source>
        <dbReference type="EnsemblMetazoa" id="XP_789428"/>
    </source>
</evidence>
<keyword evidence="4 5" id="KW-1015">Disulfide bond</keyword>
<feature type="disulfide bond" evidence="5">
    <location>
        <begin position="112"/>
        <end position="139"/>
    </location>
</feature>
<evidence type="ECO:0000256" key="4">
    <source>
        <dbReference type="ARBA" id="ARBA00023157"/>
    </source>
</evidence>
<evidence type="ECO:0000256" key="1">
    <source>
        <dbReference type="ARBA" id="ARBA00004328"/>
    </source>
</evidence>
<dbReference type="KEGG" id="spu:584476"/>
<dbReference type="CDD" id="cd00033">
    <property type="entry name" value="CCP"/>
    <property type="match status" value="2"/>
</dbReference>
<name>A0A7M7RCU3_STRPU</name>
<dbReference type="PROSITE" id="PS50923">
    <property type="entry name" value="SUSHI"/>
    <property type="match status" value="3"/>
</dbReference>
<dbReference type="AlphaFoldDB" id="A0A7M7RCU3"/>
<organism evidence="8 9">
    <name type="scientific">Strongylocentrotus purpuratus</name>
    <name type="common">Purple sea urchin</name>
    <dbReference type="NCBI Taxonomy" id="7668"/>
    <lineage>
        <taxon>Eukaryota</taxon>
        <taxon>Metazoa</taxon>
        <taxon>Echinodermata</taxon>
        <taxon>Eleutherozoa</taxon>
        <taxon>Echinozoa</taxon>
        <taxon>Echinoidea</taxon>
        <taxon>Euechinoidea</taxon>
        <taxon>Echinacea</taxon>
        <taxon>Camarodonta</taxon>
        <taxon>Echinidea</taxon>
        <taxon>Strongylocentrotidae</taxon>
        <taxon>Strongylocentrotus</taxon>
    </lineage>
</organism>
<evidence type="ECO:0000256" key="5">
    <source>
        <dbReference type="PROSITE-ProRule" id="PRU00302"/>
    </source>
</evidence>
<dbReference type="Gene3D" id="2.10.70.10">
    <property type="entry name" value="Complement Module, domain 1"/>
    <property type="match status" value="5"/>
</dbReference>
<keyword evidence="3 6" id="KW-0732">Signal</keyword>